<dbReference type="Gene3D" id="3.40.190.290">
    <property type="match status" value="1"/>
</dbReference>
<dbReference type="SUPFAM" id="SSF53850">
    <property type="entry name" value="Periplasmic binding protein-like II"/>
    <property type="match status" value="1"/>
</dbReference>
<feature type="domain" description="HTH lysR-type" evidence="5">
    <location>
        <begin position="1"/>
        <end position="59"/>
    </location>
</feature>
<evidence type="ECO:0000256" key="2">
    <source>
        <dbReference type="ARBA" id="ARBA00023015"/>
    </source>
</evidence>
<dbReference type="CDD" id="cd05466">
    <property type="entry name" value="PBP2_LTTR_substrate"/>
    <property type="match status" value="1"/>
</dbReference>
<keyword evidence="2" id="KW-0805">Transcription regulation</keyword>
<dbReference type="OrthoDB" id="9803714at2"/>
<protein>
    <submittedName>
        <fullName evidence="6">DNA-binding transcriptional regulator, LysR family</fullName>
    </submittedName>
</protein>
<name>A0A1I5F2W8_9CLOT</name>
<dbReference type="PROSITE" id="PS50931">
    <property type="entry name" value="HTH_LYSR"/>
    <property type="match status" value="1"/>
</dbReference>
<dbReference type="Pfam" id="PF03466">
    <property type="entry name" value="LysR_substrate"/>
    <property type="match status" value="1"/>
</dbReference>
<reference evidence="6 7" key="1">
    <citation type="submission" date="2016-10" db="EMBL/GenBank/DDBJ databases">
        <authorList>
            <person name="de Groot N.N."/>
        </authorList>
    </citation>
    <scope>NUCLEOTIDE SEQUENCE [LARGE SCALE GENOMIC DNA]</scope>
    <source>
        <strain evidence="6 7">ML2</strain>
    </source>
</reference>
<keyword evidence="3 6" id="KW-0238">DNA-binding</keyword>
<dbReference type="InterPro" id="IPR036390">
    <property type="entry name" value="WH_DNA-bd_sf"/>
</dbReference>
<evidence type="ECO:0000313" key="6">
    <source>
        <dbReference type="EMBL" id="SFO17671.1"/>
    </source>
</evidence>
<dbReference type="SUPFAM" id="SSF46785">
    <property type="entry name" value="Winged helix' DNA-binding domain"/>
    <property type="match status" value="1"/>
</dbReference>
<evidence type="ECO:0000313" key="7">
    <source>
        <dbReference type="Proteomes" id="UP000181899"/>
    </source>
</evidence>
<dbReference type="AlphaFoldDB" id="A0A1I5F2W8"/>
<organism evidence="6 7">
    <name type="scientific">Proteiniclasticum ruminis</name>
    <dbReference type="NCBI Taxonomy" id="398199"/>
    <lineage>
        <taxon>Bacteria</taxon>
        <taxon>Bacillati</taxon>
        <taxon>Bacillota</taxon>
        <taxon>Clostridia</taxon>
        <taxon>Eubacteriales</taxon>
        <taxon>Clostridiaceae</taxon>
        <taxon>Proteiniclasticum</taxon>
    </lineage>
</organism>
<evidence type="ECO:0000259" key="5">
    <source>
        <dbReference type="PROSITE" id="PS50931"/>
    </source>
</evidence>
<dbReference type="PANTHER" id="PTHR30419">
    <property type="entry name" value="HTH-TYPE TRANSCRIPTIONAL REGULATOR YBHD"/>
    <property type="match status" value="1"/>
</dbReference>
<dbReference type="GO" id="GO:0005829">
    <property type="term" value="C:cytosol"/>
    <property type="evidence" value="ECO:0007669"/>
    <property type="project" value="TreeGrafter"/>
</dbReference>
<dbReference type="InterPro" id="IPR036388">
    <property type="entry name" value="WH-like_DNA-bd_sf"/>
</dbReference>
<keyword evidence="4" id="KW-0804">Transcription</keyword>
<gene>
    <name evidence="6" type="ORF">SAMN04488695_1264</name>
</gene>
<dbReference type="PANTHER" id="PTHR30419:SF8">
    <property type="entry name" value="NITROGEN ASSIMILATION TRANSCRIPTIONAL ACTIVATOR-RELATED"/>
    <property type="match status" value="1"/>
</dbReference>
<sequence>MDILQLKYFIAIVENDLNLSLASKKLHLSQPALSKYILKFEEEENLKLFDRKNGRLSGLTFAGENFYNNAKVVVENHTNMLSELREQSKKITGTVRIGIPPLILTVLFTEIMAQLIINNPTISFVIIEQGAYELKKLLFLGEIDFAVILAPTELSPLLFEETLISRDELTLFMSVNNPLSELEKVTWYDLKKSNLAIFNENFMIHHLLKKKFESLKISPVISLTSGSWDFLLEVTRTSDFITILPSPVHWHFNFDDVIEVPVRDPISWKVLLTNPIKSHYSRLELYTKESIISYFNERKNIVPMEEWKV</sequence>
<dbReference type="InterPro" id="IPR000847">
    <property type="entry name" value="LysR_HTH_N"/>
</dbReference>
<evidence type="ECO:0000256" key="4">
    <source>
        <dbReference type="ARBA" id="ARBA00023163"/>
    </source>
</evidence>
<keyword evidence="7" id="KW-1185">Reference proteome</keyword>
<evidence type="ECO:0000256" key="1">
    <source>
        <dbReference type="ARBA" id="ARBA00009437"/>
    </source>
</evidence>
<dbReference type="GO" id="GO:0003700">
    <property type="term" value="F:DNA-binding transcription factor activity"/>
    <property type="evidence" value="ECO:0007669"/>
    <property type="project" value="InterPro"/>
</dbReference>
<dbReference type="EMBL" id="FOVK01000026">
    <property type="protein sequence ID" value="SFO17671.1"/>
    <property type="molecule type" value="Genomic_DNA"/>
</dbReference>
<dbReference type="GO" id="GO:0003677">
    <property type="term" value="F:DNA binding"/>
    <property type="evidence" value="ECO:0007669"/>
    <property type="project" value="UniProtKB-KW"/>
</dbReference>
<dbReference type="InterPro" id="IPR005119">
    <property type="entry name" value="LysR_subst-bd"/>
</dbReference>
<proteinExistence type="inferred from homology"/>
<accession>A0A1I5F2W8</accession>
<dbReference type="Gene3D" id="1.10.10.10">
    <property type="entry name" value="Winged helix-like DNA-binding domain superfamily/Winged helix DNA-binding domain"/>
    <property type="match status" value="1"/>
</dbReference>
<dbReference type="Pfam" id="PF00126">
    <property type="entry name" value="HTH_1"/>
    <property type="match status" value="1"/>
</dbReference>
<dbReference type="InterPro" id="IPR050950">
    <property type="entry name" value="HTH-type_LysR_regulators"/>
</dbReference>
<evidence type="ECO:0000256" key="3">
    <source>
        <dbReference type="ARBA" id="ARBA00023125"/>
    </source>
</evidence>
<dbReference type="Proteomes" id="UP000181899">
    <property type="component" value="Unassembled WGS sequence"/>
</dbReference>
<comment type="similarity">
    <text evidence="1">Belongs to the LysR transcriptional regulatory family.</text>
</comment>
<dbReference type="RefSeq" id="WP_074913356.1">
    <property type="nucleotide sequence ID" value="NZ_FOVK01000026.1"/>
</dbReference>